<dbReference type="Proteomes" id="UP000812966">
    <property type="component" value="Unassembled WGS sequence"/>
</dbReference>
<reference evidence="2" key="1">
    <citation type="submission" date="2020-04" db="EMBL/GenBank/DDBJ databases">
        <title>Analysis of mating type loci in Filobasidium floriforme.</title>
        <authorList>
            <person name="Nowrousian M."/>
        </authorList>
    </citation>
    <scope>NUCLEOTIDE SEQUENCE</scope>
    <source>
        <strain evidence="2">CBS 6242</strain>
    </source>
</reference>
<evidence type="ECO:0000313" key="3">
    <source>
        <dbReference type="Proteomes" id="UP000812966"/>
    </source>
</evidence>
<keyword evidence="3" id="KW-1185">Reference proteome</keyword>
<evidence type="ECO:0000313" key="2">
    <source>
        <dbReference type="EMBL" id="KAG7528094.1"/>
    </source>
</evidence>
<feature type="compositionally biased region" description="Low complexity" evidence="1">
    <location>
        <begin position="212"/>
        <end position="224"/>
    </location>
</feature>
<dbReference type="EMBL" id="JABELV010000207">
    <property type="protein sequence ID" value="KAG7528094.1"/>
    <property type="molecule type" value="Genomic_DNA"/>
</dbReference>
<feature type="region of interest" description="Disordered" evidence="1">
    <location>
        <begin position="212"/>
        <end position="252"/>
    </location>
</feature>
<protein>
    <submittedName>
        <fullName evidence="2">Uncharacterized protein</fullName>
    </submittedName>
</protein>
<proteinExistence type="predicted"/>
<sequence length="574" mass="60773">MTQPDPTSQGQYLNGNPEKPKGNGHTSPALGMNGNSAEPRMDMNSKPNNPFHAIGQELEFLSSGVRLSLGGDVGLEGPILAAGSGLLPIDGSGLGIGESSRGREWMRAVKRISGFVESSDENIYQISPFDPSAQPSPYRQTSSKGKRARHASPSKSQSSGLEGKRARTQSTVDNGSAMRQTGMAYGQALTGGKREVDVYPDVPEELVRLVYPTTPSSSSSPSPSDKIQVDRLESESPDSSTRGPEVPARRSPIWSSRERLEVGLNEIQNSGILVNSTTKALTVGSGSEGGTNLDPGLGLGVNVDAGTAIAMAAATSSSAPSSGLGSGLEPGSGQQPDTSTGTGLEFSLEDYWPGSSSRLASGASKNRAEQDSPNTNSASKKKNENENLDSPSTRNFEVHTAANSILEPDPEFTIKFRLRGCFKGWAVFGRRKSKPRPKTGSQADMGARKIGERNMVAFRFNLFADTEANKGKNDVSAYKATIDLGIYLAGLGLGLEETLIRLSTYNDLMTRPCFICQRLFYSGSTAGPGPGVPGGLPIGRARACSGGDDEDKDNNGWMAYHLECLRHSGGFDRV</sequence>
<comment type="caution">
    <text evidence="2">The sequence shown here is derived from an EMBL/GenBank/DDBJ whole genome shotgun (WGS) entry which is preliminary data.</text>
</comment>
<feature type="compositionally biased region" description="Polar residues" evidence="1">
    <location>
        <begin position="133"/>
        <end position="143"/>
    </location>
</feature>
<feature type="region of interest" description="Disordered" evidence="1">
    <location>
        <begin position="317"/>
        <end position="395"/>
    </location>
</feature>
<dbReference type="AlphaFoldDB" id="A0A8K0JHA6"/>
<accession>A0A8K0JHA6</accession>
<feature type="region of interest" description="Disordered" evidence="1">
    <location>
        <begin position="1"/>
        <end position="51"/>
    </location>
</feature>
<feature type="compositionally biased region" description="Polar residues" evidence="1">
    <location>
        <begin position="168"/>
        <end position="179"/>
    </location>
</feature>
<organism evidence="2 3">
    <name type="scientific">Filobasidium floriforme</name>
    <dbReference type="NCBI Taxonomy" id="5210"/>
    <lineage>
        <taxon>Eukaryota</taxon>
        <taxon>Fungi</taxon>
        <taxon>Dikarya</taxon>
        <taxon>Basidiomycota</taxon>
        <taxon>Agaricomycotina</taxon>
        <taxon>Tremellomycetes</taxon>
        <taxon>Filobasidiales</taxon>
        <taxon>Filobasidiaceae</taxon>
        <taxon>Filobasidium</taxon>
    </lineage>
</organism>
<feature type="compositionally biased region" description="Polar residues" evidence="1">
    <location>
        <begin position="1"/>
        <end position="14"/>
    </location>
</feature>
<gene>
    <name evidence="2" type="ORF">FFLO_06408</name>
</gene>
<evidence type="ECO:0000256" key="1">
    <source>
        <dbReference type="SAM" id="MobiDB-lite"/>
    </source>
</evidence>
<feature type="region of interest" description="Disordered" evidence="1">
    <location>
        <begin position="126"/>
        <end position="179"/>
    </location>
</feature>
<name>A0A8K0JHA6_9TREE</name>